<evidence type="ECO:0000256" key="6">
    <source>
        <dbReference type="SAM" id="MobiDB-lite"/>
    </source>
</evidence>
<evidence type="ECO:0000256" key="4">
    <source>
        <dbReference type="ARBA" id="ARBA00023157"/>
    </source>
</evidence>
<evidence type="ECO:0000313" key="8">
    <source>
        <dbReference type="EMBL" id="KAK3101424.1"/>
    </source>
</evidence>
<dbReference type="AlphaFoldDB" id="A0AA88YM35"/>
<dbReference type="PANTHER" id="PTHR24264">
    <property type="entry name" value="TRYPSIN-RELATED"/>
    <property type="match status" value="1"/>
</dbReference>
<dbReference type="Proteomes" id="UP001186944">
    <property type="component" value="Unassembled WGS sequence"/>
</dbReference>
<evidence type="ECO:0000256" key="1">
    <source>
        <dbReference type="ARBA" id="ARBA00022670"/>
    </source>
</evidence>
<dbReference type="GO" id="GO:0004252">
    <property type="term" value="F:serine-type endopeptidase activity"/>
    <property type="evidence" value="ECO:0007669"/>
    <property type="project" value="InterPro"/>
</dbReference>
<dbReference type="SUPFAM" id="SSF50494">
    <property type="entry name" value="Trypsin-like serine proteases"/>
    <property type="match status" value="1"/>
</dbReference>
<dbReference type="InterPro" id="IPR043504">
    <property type="entry name" value="Peptidase_S1_PA_chymotrypsin"/>
</dbReference>
<dbReference type="PROSITE" id="PS00134">
    <property type="entry name" value="TRYPSIN_HIS"/>
    <property type="match status" value="1"/>
</dbReference>
<dbReference type="CDD" id="cd00190">
    <property type="entry name" value="Tryp_SPc"/>
    <property type="match status" value="1"/>
</dbReference>
<dbReference type="GO" id="GO:0005615">
    <property type="term" value="C:extracellular space"/>
    <property type="evidence" value="ECO:0007669"/>
    <property type="project" value="TreeGrafter"/>
</dbReference>
<keyword evidence="3 5" id="KW-0720">Serine protease</keyword>
<gene>
    <name evidence="8" type="ORF">FSP39_003466</name>
</gene>
<feature type="compositionally biased region" description="Basic residues" evidence="6">
    <location>
        <begin position="160"/>
        <end position="191"/>
    </location>
</feature>
<dbReference type="Pfam" id="PF00089">
    <property type="entry name" value="Trypsin"/>
    <property type="match status" value="1"/>
</dbReference>
<dbReference type="PROSITE" id="PS50240">
    <property type="entry name" value="TRYPSIN_DOM"/>
    <property type="match status" value="1"/>
</dbReference>
<dbReference type="EMBL" id="VSWD01000005">
    <property type="protein sequence ID" value="KAK3101424.1"/>
    <property type="molecule type" value="Genomic_DNA"/>
</dbReference>
<dbReference type="FunFam" id="2.40.10.10:FF:000068">
    <property type="entry name" value="transmembrane protease serine 2"/>
    <property type="match status" value="1"/>
</dbReference>
<dbReference type="Gene3D" id="2.40.10.10">
    <property type="entry name" value="Trypsin-like serine proteases"/>
    <property type="match status" value="1"/>
</dbReference>
<dbReference type="PROSITE" id="PS00135">
    <property type="entry name" value="TRYPSIN_SER"/>
    <property type="match status" value="1"/>
</dbReference>
<dbReference type="GO" id="GO:0006508">
    <property type="term" value="P:proteolysis"/>
    <property type="evidence" value="ECO:0007669"/>
    <property type="project" value="UniProtKB-KW"/>
</dbReference>
<protein>
    <recommendedName>
        <fullName evidence="7">Peptidase S1 domain-containing protein</fullName>
    </recommendedName>
</protein>
<evidence type="ECO:0000259" key="7">
    <source>
        <dbReference type="PROSITE" id="PS50240"/>
    </source>
</evidence>
<evidence type="ECO:0000256" key="3">
    <source>
        <dbReference type="ARBA" id="ARBA00022825"/>
    </source>
</evidence>
<feature type="compositionally biased region" description="Polar residues" evidence="6">
    <location>
        <begin position="195"/>
        <end position="206"/>
    </location>
</feature>
<dbReference type="SMART" id="SM00020">
    <property type="entry name" value="Tryp_SPc"/>
    <property type="match status" value="1"/>
</dbReference>
<reference evidence="8" key="1">
    <citation type="submission" date="2019-08" db="EMBL/GenBank/DDBJ databases">
        <title>The improved chromosome-level genome for the pearl oyster Pinctada fucata martensii using PacBio sequencing and Hi-C.</title>
        <authorList>
            <person name="Zheng Z."/>
        </authorList>
    </citation>
    <scope>NUCLEOTIDE SEQUENCE</scope>
    <source>
        <strain evidence="8">ZZ-2019</strain>
        <tissue evidence="8">Adductor muscle</tissue>
    </source>
</reference>
<dbReference type="InterPro" id="IPR001254">
    <property type="entry name" value="Trypsin_dom"/>
</dbReference>
<organism evidence="8 9">
    <name type="scientific">Pinctada imbricata</name>
    <name type="common">Atlantic pearl-oyster</name>
    <name type="synonym">Pinctada martensii</name>
    <dbReference type="NCBI Taxonomy" id="66713"/>
    <lineage>
        <taxon>Eukaryota</taxon>
        <taxon>Metazoa</taxon>
        <taxon>Spiralia</taxon>
        <taxon>Lophotrochozoa</taxon>
        <taxon>Mollusca</taxon>
        <taxon>Bivalvia</taxon>
        <taxon>Autobranchia</taxon>
        <taxon>Pteriomorphia</taxon>
        <taxon>Pterioida</taxon>
        <taxon>Pterioidea</taxon>
        <taxon>Pteriidae</taxon>
        <taxon>Pinctada</taxon>
    </lineage>
</organism>
<dbReference type="InterPro" id="IPR033116">
    <property type="entry name" value="TRYPSIN_SER"/>
</dbReference>
<feature type="region of interest" description="Disordered" evidence="6">
    <location>
        <begin position="157"/>
        <end position="210"/>
    </location>
</feature>
<sequence length="484" mass="56205">MLLSERSYLDILLSFDAYGHLNTSLYDKRDNFSFHITNFLFMSSNILYSPAHGVFVSKLIWFARACSKYEDSLIRARRLARVCYVNPQAFKSKKLTLEGNSKRNQFRPLRRDGIIQRDPHGLQDDIPSEATIQKLLRRTDNLENFKEKMAKINRIITRAQNKKRKRQRKRNKGKYRKRNRRNRRVKNKLRKNTGNERTSQSPSFNMKSKSGKKLKGGFIINGDTVTDLSTVPYQVGIWLKMDGKLKHHCGGTILNKYLILTAAHCFQKSHFARDYIIRVGDLNIGKEERNEQSFEVWLTFIHPSFKVNRIGGFDYDVAIVLVKPNTRGYIRYKRDVRPAYLPDRDLRIFPRKHCYASGWGRTTTDLSGPFSDSLQIARTDILDRNDQRRCNESYKGMLTQNMLCAGYLDATPIDACVGDSGGPLVCNIQSKFYLKARSLSDKRLSQGYVCDRLTSSLRKFYGRYEELVIHYDVPLSRKVDDILS</sequence>
<keyword evidence="1 5" id="KW-0645">Protease</keyword>
<evidence type="ECO:0000313" key="9">
    <source>
        <dbReference type="Proteomes" id="UP001186944"/>
    </source>
</evidence>
<keyword evidence="4" id="KW-1015">Disulfide bond</keyword>
<dbReference type="PRINTS" id="PR00722">
    <property type="entry name" value="CHYMOTRYPSIN"/>
</dbReference>
<dbReference type="InterPro" id="IPR001314">
    <property type="entry name" value="Peptidase_S1A"/>
</dbReference>
<dbReference type="InterPro" id="IPR050127">
    <property type="entry name" value="Serine_Proteases_S1"/>
</dbReference>
<keyword evidence="2 5" id="KW-0378">Hydrolase</keyword>
<dbReference type="InterPro" id="IPR018114">
    <property type="entry name" value="TRYPSIN_HIS"/>
</dbReference>
<name>A0AA88YM35_PINIB</name>
<accession>A0AA88YM35</accession>
<feature type="domain" description="Peptidase S1" evidence="7">
    <location>
        <begin position="219"/>
        <end position="484"/>
    </location>
</feature>
<comment type="caution">
    <text evidence="8">The sequence shown here is derived from an EMBL/GenBank/DDBJ whole genome shotgun (WGS) entry which is preliminary data.</text>
</comment>
<dbReference type="InterPro" id="IPR009003">
    <property type="entry name" value="Peptidase_S1_PA"/>
</dbReference>
<keyword evidence="9" id="KW-1185">Reference proteome</keyword>
<evidence type="ECO:0000256" key="2">
    <source>
        <dbReference type="ARBA" id="ARBA00022801"/>
    </source>
</evidence>
<evidence type="ECO:0000256" key="5">
    <source>
        <dbReference type="RuleBase" id="RU363034"/>
    </source>
</evidence>
<dbReference type="PANTHER" id="PTHR24264:SF54">
    <property type="entry name" value="PEPTIDASE S1 DOMAIN-CONTAINING PROTEIN"/>
    <property type="match status" value="1"/>
</dbReference>
<proteinExistence type="predicted"/>